<sequence>MIDSRLPMTVIGGYLGAGKTTLINRLLSAPHGQRLMVLVNDFGAINIDAELLHSADEDTLTLTNGCVCCTMGADLFMAIADVLDRDPRPDHLIVEASGIADPQKIANAAVAEPEMRFGGIVTVVDAGSYQSLSSDTLIGPQIRDQVACADLVLVSKVDEIPSAVALGLAADSRSAPVLLSDADHVAELLLLQPDPGSKPQRRTRPHPDYMHWHYSADIVLSREELALIVETRPPGLFRIKGFVRGRPGRGWLIQVVGQDVSITPADVPGDTHLVGIGLSAQVTVQDCEVWWQGAEQLSVAPAKAD</sequence>
<dbReference type="InterPro" id="IPR027417">
    <property type="entry name" value="P-loop_NTPase"/>
</dbReference>
<dbReference type="Gene3D" id="3.40.50.300">
    <property type="entry name" value="P-loop containing nucleotide triphosphate hydrolases"/>
    <property type="match status" value="1"/>
</dbReference>
<evidence type="ECO:0000313" key="5">
    <source>
        <dbReference type="Proteomes" id="UP000092565"/>
    </source>
</evidence>
<proteinExistence type="predicted"/>
<reference evidence="4 5" key="1">
    <citation type="submission" date="2016-04" db="EMBL/GenBank/DDBJ databases">
        <authorList>
            <person name="Evans L.H."/>
            <person name="Alamgir A."/>
            <person name="Owens N."/>
            <person name="Weber N.D."/>
            <person name="Virtaneva K."/>
            <person name="Barbian K."/>
            <person name="Babar A."/>
            <person name="Rosenke K."/>
        </authorList>
    </citation>
    <scope>NUCLEOTIDE SEQUENCE [LARGE SCALE GENOMIC DNA]</scope>
    <source>
        <strain evidence="4 5">JL2886</strain>
    </source>
</reference>
<dbReference type="Pfam" id="PF07683">
    <property type="entry name" value="CobW_C"/>
    <property type="match status" value="1"/>
</dbReference>
<organism evidence="4 5">
    <name type="scientific">Phaeobacter gallaeciensis</name>
    <dbReference type="NCBI Taxonomy" id="60890"/>
    <lineage>
        <taxon>Bacteria</taxon>
        <taxon>Pseudomonadati</taxon>
        <taxon>Pseudomonadota</taxon>
        <taxon>Alphaproteobacteria</taxon>
        <taxon>Rhodobacterales</taxon>
        <taxon>Roseobacteraceae</taxon>
        <taxon>Phaeobacter</taxon>
    </lineage>
</organism>
<dbReference type="AlphaFoldDB" id="A0A1B0ZQ63"/>
<feature type="domain" description="CobW C-terminal" evidence="3">
    <location>
        <begin position="212"/>
        <end position="277"/>
    </location>
</feature>
<feature type="domain" description="CobW/HypB/UreG nucleotide-binding" evidence="2">
    <location>
        <begin position="7"/>
        <end position="163"/>
    </location>
</feature>
<evidence type="ECO:0000259" key="2">
    <source>
        <dbReference type="Pfam" id="PF02492"/>
    </source>
</evidence>
<dbReference type="GO" id="GO:0005737">
    <property type="term" value="C:cytoplasm"/>
    <property type="evidence" value="ECO:0007669"/>
    <property type="project" value="TreeGrafter"/>
</dbReference>
<dbReference type="Proteomes" id="UP000092565">
    <property type="component" value="Chromosome"/>
</dbReference>
<evidence type="ECO:0000313" key="4">
    <source>
        <dbReference type="EMBL" id="ANP36228.1"/>
    </source>
</evidence>
<dbReference type="SUPFAM" id="SSF52540">
    <property type="entry name" value="P-loop containing nucleoside triphosphate hydrolases"/>
    <property type="match status" value="1"/>
</dbReference>
<accession>A0A1B0ZQ63</accession>
<dbReference type="InterPro" id="IPR011629">
    <property type="entry name" value="CobW-like_C"/>
</dbReference>
<evidence type="ECO:0000259" key="3">
    <source>
        <dbReference type="Pfam" id="PF07683"/>
    </source>
</evidence>
<dbReference type="CDD" id="cd03112">
    <property type="entry name" value="CobW-like"/>
    <property type="match status" value="1"/>
</dbReference>
<comment type="function">
    <text evidence="1">Zinc chaperone that directly transfers zinc cofactor to target proteins, thereby activating them. Zinc is transferred from the CXCC motif in the GTPase domain to the zinc binding site in target proteins in a process requiring GTP hydrolysis.</text>
</comment>
<dbReference type="InterPro" id="IPR003495">
    <property type="entry name" value="CobW/HypB/UreG_nucleotide-bd"/>
</dbReference>
<keyword evidence="5" id="KW-1185">Reference proteome</keyword>
<dbReference type="RefSeq" id="WP_065271234.1">
    <property type="nucleotide sequence ID" value="NZ_CP015124.1"/>
</dbReference>
<dbReference type="PATRIC" id="fig|60890.4.peg.1287"/>
<dbReference type="Pfam" id="PF02492">
    <property type="entry name" value="cobW"/>
    <property type="match status" value="1"/>
</dbReference>
<evidence type="ECO:0000256" key="1">
    <source>
        <dbReference type="ARBA" id="ARBA00045658"/>
    </source>
</evidence>
<protein>
    <submittedName>
        <fullName evidence="4">Cobalamin biosynthesis protein P47K</fullName>
    </submittedName>
</protein>
<dbReference type="PANTHER" id="PTHR13748:SF62">
    <property type="entry name" value="COBW DOMAIN-CONTAINING PROTEIN"/>
    <property type="match status" value="1"/>
</dbReference>
<dbReference type="InterPro" id="IPR051316">
    <property type="entry name" value="Zinc-reg_GTPase_activator"/>
</dbReference>
<dbReference type="EMBL" id="CP015124">
    <property type="protein sequence ID" value="ANP36228.1"/>
    <property type="molecule type" value="Genomic_DNA"/>
</dbReference>
<gene>
    <name evidence="4" type="ORF">JL2886_01310</name>
</gene>
<name>A0A1B0ZQ63_9RHOB</name>
<dbReference type="PANTHER" id="PTHR13748">
    <property type="entry name" value="COBW-RELATED"/>
    <property type="match status" value="1"/>
</dbReference>